<geneLocation type="plasmid" evidence="2 3">
    <name>pPO70-1</name>
</geneLocation>
<accession>A0A0G3IBZ0</accession>
<feature type="transmembrane region" description="Helical" evidence="1">
    <location>
        <begin position="129"/>
        <end position="150"/>
    </location>
</feature>
<dbReference type="RefSeq" id="WP_052654315.1">
    <property type="nucleotide sequence ID" value="NZ_CP011518.2"/>
</dbReference>
<keyword evidence="2" id="KW-0614">Plasmid</keyword>
<evidence type="ECO:0000313" key="2">
    <source>
        <dbReference type="EMBL" id="AKK24772.1"/>
    </source>
</evidence>
<proteinExistence type="predicted"/>
<dbReference type="PATRIC" id="fig|573737.6.peg.5673"/>
<reference evidence="2" key="1">
    <citation type="submission" date="2016-06" db="EMBL/GenBank/DDBJ databases">
        <title>Pandoraea oxalativorans DSM 23570 Genome Sequencing.</title>
        <authorList>
            <person name="Ee R."/>
            <person name="Lim Y.-L."/>
            <person name="Yong D."/>
            <person name="Yin W.-F."/>
            <person name="Chan K.-G."/>
        </authorList>
    </citation>
    <scope>NUCLEOTIDE SEQUENCE</scope>
    <source>
        <strain evidence="2">DSM 23570</strain>
        <plasmid evidence="2">pPO70-1</plasmid>
    </source>
</reference>
<evidence type="ECO:0000256" key="1">
    <source>
        <dbReference type="SAM" id="Phobius"/>
    </source>
</evidence>
<name>A0A0G3IBZ0_9BURK</name>
<dbReference type="KEGG" id="pox:MB84_28660"/>
<feature type="transmembrane region" description="Helical" evidence="1">
    <location>
        <begin position="162"/>
        <end position="182"/>
    </location>
</feature>
<keyword evidence="1" id="KW-1133">Transmembrane helix</keyword>
<gene>
    <name evidence="2" type="ORF">MB84_28660</name>
</gene>
<sequence length="197" mass="20473">MEVLVALAGLVGSVLEFLIGVRAPAHSTAAASQPEAEKRVRWRRYCPQSPASTRLNSERLWDEMPGEFRLLTGNPSAIKQVLSTCGACLTGRARVAPATPTVPQATASPLAPPAAAMRCASPRSMASRAFWDALATATLTAVVAGALALLPRVAPLAPLTGVEILLAVGVVALVSLTLRALIRRACRPGPGTPDPRA</sequence>
<dbReference type="EMBL" id="CP011518">
    <property type="protein sequence ID" value="AKK24772.1"/>
    <property type="molecule type" value="Genomic_DNA"/>
</dbReference>
<keyword evidence="3" id="KW-1185">Reference proteome</keyword>
<evidence type="ECO:0000313" key="3">
    <source>
        <dbReference type="Proteomes" id="UP000035050"/>
    </source>
</evidence>
<keyword evidence="1" id="KW-0812">Transmembrane</keyword>
<dbReference type="Proteomes" id="UP000035050">
    <property type="component" value="Plasmid pPO70-1"/>
</dbReference>
<keyword evidence="1" id="KW-0472">Membrane</keyword>
<dbReference type="AlphaFoldDB" id="A0A0G3IBZ0"/>
<protein>
    <submittedName>
        <fullName evidence="2">Uncharacterized protein</fullName>
    </submittedName>
</protein>
<organism evidence="2 3">
    <name type="scientific">Pandoraea oxalativorans</name>
    <dbReference type="NCBI Taxonomy" id="573737"/>
    <lineage>
        <taxon>Bacteria</taxon>
        <taxon>Pseudomonadati</taxon>
        <taxon>Pseudomonadota</taxon>
        <taxon>Betaproteobacteria</taxon>
        <taxon>Burkholderiales</taxon>
        <taxon>Burkholderiaceae</taxon>
        <taxon>Pandoraea</taxon>
    </lineage>
</organism>